<dbReference type="GO" id="GO:0016705">
    <property type="term" value="F:oxidoreductase activity, acting on paired donors, with incorporation or reduction of molecular oxygen"/>
    <property type="evidence" value="ECO:0007669"/>
    <property type="project" value="InterPro"/>
</dbReference>
<keyword evidence="6 15" id="KW-0812">Transmembrane</keyword>
<evidence type="ECO:0000256" key="3">
    <source>
        <dbReference type="ARBA" id="ARBA00005179"/>
    </source>
</evidence>
<dbReference type="InterPro" id="IPR002401">
    <property type="entry name" value="Cyt_P450_E_grp-I"/>
</dbReference>
<evidence type="ECO:0000256" key="13">
    <source>
        <dbReference type="ARBA" id="ARBA00023180"/>
    </source>
</evidence>
<evidence type="ECO:0000256" key="7">
    <source>
        <dbReference type="ARBA" id="ARBA00022723"/>
    </source>
</evidence>
<comment type="pathway">
    <text evidence="3">Secondary metabolite biosynthesis.</text>
</comment>
<evidence type="ECO:0000256" key="4">
    <source>
        <dbReference type="ARBA" id="ARBA00010617"/>
    </source>
</evidence>
<name>A0A8S0XGP0_CYCAE</name>
<keyword evidence="17" id="KW-1185">Reference proteome</keyword>
<evidence type="ECO:0000256" key="10">
    <source>
        <dbReference type="ARBA" id="ARBA00023004"/>
    </source>
</evidence>
<dbReference type="Pfam" id="PF00067">
    <property type="entry name" value="p450"/>
    <property type="match status" value="1"/>
</dbReference>
<evidence type="ECO:0000256" key="9">
    <source>
        <dbReference type="ARBA" id="ARBA00023002"/>
    </source>
</evidence>
<dbReference type="PRINTS" id="PR00385">
    <property type="entry name" value="P450"/>
</dbReference>
<gene>
    <name evidence="16" type="ORF">AAE3_LOCUS4570</name>
</gene>
<keyword evidence="12 15" id="KW-0472">Membrane</keyword>
<keyword evidence="7 14" id="KW-0479">Metal-binding</keyword>
<dbReference type="CDD" id="cd11065">
    <property type="entry name" value="CYP64-like"/>
    <property type="match status" value="1"/>
</dbReference>
<evidence type="ECO:0000313" key="17">
    <source>
        <dbReference type="Proteomes" id="UP000467700"/>
    </source>
</evidence>
<dbReference type="EMBL" id="CACVBS010000035">
    <property type="protein sequence ID" value="CAA7261879.1"/>
    <property type="molecule type" value="Genomic_DNA"/>
</dbReference>
<evidence type="ECO:0000256" key="14">
    <source>
        <dbReference type="PIRSR" id="PIRSR602401-1"/>
    </source>
</evidence>
<proteinExistence type="inferred from homology"/>
<dbReference type="PANTHER" id="PTHR46300">
    <property type="entry name" value="P450, PUTATIVE (EUROFUNG)-RELATED-RELATED"/>
    <property type="match status" value="1"/>
</dbReference>
<feature type="binding site" description="axial binding residue" evidence="14">
    <location>
        <position position="453"/>
    </location>
    <ligand>
        <name>heme</name>
        <dbReference type="ChEBI" id="CHEBI:30413"/>
    </ligand>
    <ligandPart>
        <name>Fe</name>
        <dbReference type="ChEBI" id="CHEBI:18248"/>
    </ligandPart>
</feature>
<keyword evidence="9" id="KW-0560">Oxidoreductase</keyword>
<reference evidence="16 17" key="1">
    <citation type="submission" date="2020-01" db="EMBL/GenBank/DDBJ databases">
        <authorList>
            <person name="Gupta K D."/>
        </authorList>
    </citation>
    <scope>NUCLEOTIDE SEQUENCE [LARGE SCALE GENOMIC DNA]</scope>
</reference>
<dbReference type="AlphaFoldDB" id="A0A8S0XGP0"/>
<protein>
    <recommendedName>
        <fullName evidence="18">Cytochrome P450</fullName>
    </recommendedName>
</protein>
<dbReference type="PANTHER" id="PTHR46300:SF2">
    <property type="entry name" value="CYTOCHROME P450 MONOOXYGENASE ALNH-RELATED"/>
    <property type="match status" value="1"/>
</dbReference>
<dbReference type="GO" id="GO:0005506">
    <property type="term" value="F:iron ion binding"/>
    <property type="evidence" value="ECO:0007669"/>
    <property type="project" value="InterPro"/>
</dbReference>
<dbReference type="GO" id="GO:0020037">
    <property type="term" value="F:heme binding"/>
    <property type="evidence" value="ECO:0007669"/>
    <property type="project" value="InterPro"/>
</dbReference>
<dbReference type="GO" id="GO:0004497">
    <property type="term" value="F:monooxygenase activity"/>
    <property type="evidence" value="ECO:0007669"/>
    <property type="project" value="UniProtKB-KW"/>
</dbReference>
<evidence type="ECO:0000256" key="15">
    <source>
        <dbReference type="SAM" id="Phobius"/>
    </source>
</evidence>
<dbReference type="GO" id="GO:0016020">
    <property type="term" value="C:membrane"/>
    <property type="evidence" value="ECO:0007669"/>
    <property type="project" value="UniProtKB-SubCell"/>
</dbReference>
<dbReference type="InterPro" id="IPR050364">
    <property type="entry name" value="Cytochrome_P450_fung"/>
</dbReference>
<evidence type="ECO:0000256" key="1">
    <source>
        <dbReference type="ARBA" id="ARBA00001971"/>
    </source>
</evidence>
<feature type="transmembrane region" description="Helical" evidence="15">
    <location>
        <begin position="299"/>
        <end position="322"/>
    </location>
</feature>
<feature type="transmembrane region" description="Helical" evidence="15">
    <location>
        <begin position="20"/>
        <end position="37"/>
    </location>
</feature>
<comment type="caution">
    <text evidence="16">The sequence shown here is derived from an EMBL/GenBank/DDBJ whole genome shotgun (WGS) entry which is preliminary data.</text>
</comment>
<evidence type="ECO:0000256" key="11">
    <source>
        <dbReference type="ARBA" id="ARBA00023033"/>
    </source>
</evidence>
<keyword evidence="8 15" id="KW-1133">Transmembrane helix</keyword>
<evidence type="ECO:0000256" key="12">
    <source>
        <dbReference type="ARBA" id="ARBA00023136"/>
    </source>
</evidence>
<dbReference type="Gene3D" id="1.10.630.10">
    <property type="entry name" value="Cytochrome P450"/>
    <property type="match status" value="1"/>
</dbReference>
<evidence type="ECO:0008006" key="18">
    <source>
        <dbReference type="Google" id="ProtNLM"/>
    </source>
</evidence>
<dbReference type="InterPro" id="IPR036396">
    <property type="entry name" value="Cyt_P450_sf"/>
</dbReference>
<evidence type="ECO:0000256" key="5">
    <source>
        <dbReference type="ARBA" id="ARBA00022617"/>
    </source>
</evidence>
<dbReference type="SUPFAM" id="SSF48264">
    <property type="entry name" value="Cytochrome P450"/>
    <property type="match status" value="1"/>
</dbReference>
<evidence type="ECO:0000256" key="2">
    <source>
        <dbReference type="ARBA" id="ARBA00004167"/>
    </source>
</evidence>
<accession>A0A8S0XGP0</accession>
<evidence type="ECO:0000256" key="6">
    <source>
        <dbReference type="ARBA" id="ARBA00022692"/>
    </source>
</evidence>
<keyword evidence="10 14" id="KW-0408">Iron</keyword>
<evidence type="ECO:0000256" key="8">
    <source>
        <dbReference type="ARBA" id="ARBA00022989"/>
    </source>
</evidence>
<organism evidence="16 17">
    <name type="scientific">Cyclocybe aegerita</name>
    <name type="common">Black poplar mushroom</name>
    <name type="synonym">Agrocybe aegerita</name>
    <dbReference type="NCBI Taxonomy" id="1973307"/>
    <lineage>
        <taxon>Eukaryota</taxon>
        <taxon>Fungi</taxon>
        <taxon>Dikarya</taxon>
        <taxon>Basidiomycota</taxon>
        <taxon>Agaricomycotina</taxon>
        <taxon>Agaricomycetes</taxon>
        <taxon>Agaricomycetidae</taxon>
        <taxon>Agaricales</taxon>
        <taxon>Agaricineae</taxon>
        <taxon>Bolbitiaceae</taxon>
        <taxon>Cyclocybe</taxon>
    </lineage>
</organism>
<keyword evidence="13" id="KW-0325">Glycoprotein</keyword>
<sequence>MNSTTLHSSASTTLLENLGSHSIALFGVAVLLIAVLTHKPQKGKKPPGPRGLPIIGNVLQLSDENWLTFTEWKFKYGPIVGLNLGGKNTVVLNTHKVASDLLDKRASIYSDRPRFIVAQEMLCGGLLLVFTRYGDMWRRMRRAAHEGLYSHAAENYYILQETEATVLVDGVLKTPDSWDDHLKRTAASQIMAMVYDTLPIKNHEEPLITRVNDLVQRLVKAAYPGEHLVEFFPFLNKLPDWLARWKPWAADWHRKDSELFMDYYKTVRDRVLAGDERPSLVSSLVKRGGENQFTEREKAWVAGVMISAGAETTAAVMAWFFLAMTLNPEVQRKAQEEIDNVVGRNRMPSFDDIESLPYIRAIVREILRWRPVDPIGLQHQSTEDDVYEGYFIPKGTLVIFNVWAMNRDPELYGEDFDDFRPERFLDEEGQLKPTHPATKGEGHVTYGFGRRICVGRYVANNTLFIDIAHVLWACKIEKAKNFDGTDIKYDSHANFKEGLVVRPAPFRNVIKPRFPEAAKIVAEQKERLIAAASVR</sequence>
<comment type="similarity">
    <text evidence="4">Belongs to the cytochrome P450 family.</text>
</comment>
<dbReference type="PRINTS" id="PR00463">
    <property type="entry name" value="EP450I"/>
</dbReference>
<dbReference type="Proteomes" id="UP000467700">
    <property type="component" value="Unassembled WGS sequence"/>
</dbReference>
<comment type="subcellular location">
    <subcellularLocation>
        <location evidence="2">Membrane</location>
        <topology evidence="2">Single-pass membrane protein</topology>
    </subcellularLocation>
</comment>
<keyword evidence="11" id="KW-0503">Monooxygenase</keyword>
<dbReference type="InterPro" id="IPR001128">
    <property type="entry name" value="Cyt_P450"/>
</dbReference>
<keyword evidence="5 14" id="KW-0349">Heme</keyword>
<evidence type="ECO:0000313" key="16">
    <source>
        <dbReference type="EMBL" id="CAA7261879.1"/>
    </source>
</evidence>
<comment type="cofactor">
    <cofactor evidence="1 14">
        <name>heme</name>
        <dbReference type="ChEBI" id="CHEBI:30413"/>
    </cofactor>
</comment>
<dbReference type="OrthoDB" id="2789670at2759"/>